<dbReference type="Gene3D" id="1.20.1250.20">
    <property type="entry name" value="MFS general substrate transporter like domains"/>
    <property type="match status" value="2"/>
</dbReference>
<dbReference type="InterPro" id="IPR050930">
    <property type="entry name" value="MFS_Vesicular_Transporter"/>
</dbReference>
<comment type="subcellular location">
    <subcellularLocation>
        <location evidence="1">Membrane</location>
        <topology evidence="1">Multi-pass membrane protein</topology>
    </subcellularLocation>
</comment>
<evidence type="ECO:0000313" key="8">
    <source>
        <dbReference type="Proteomes" id="UP001367676"/>
    </source>
</evidence>
<keyword evidence="4 6" id="KW-1133">Transmembrane helix</keyword>
<keyword evidence="2" id="KW-0813">Transport</keyword>
<keyword evidence="8" id="KW-1185">Reference proteome</keyword>
<feature type="transmembrane region" description="Helical" evidence="6">
    <location>
        <begin position="263"/>
        <end position="280"/>
    </location>
</feature>
<dbReference type="InterPro" id="IPR036259">
    <property type="entry name" value="MFS_trans_sf"/>
</dbReference>
<dbReference type="GO" id="GO:0016020">
    <property type="term" value="C:membrane"/>
    <property type="evidence" value="ECO:0007669"/>
    <property type="project" value="UniProtKB-SubCell"/>
</dbReference>
<evidence type="ECO:0000256" key="1">
    <source>
        <dbReference type="ARBA" id="ARBA00004141"/>
    </source>
</evidence>
<feature type="transmembrane region" description="Helical" evidence="6">
    <location>
        <begin position="133"/>
        <end position="156"/>
    </location>
</feature>
<dbReference type="PANTHER" id="PTHR23506">
    <property type="entry name" value="GH10249P"/>
    <property type="match status" value="1"/>
</dbReference>
<keyword evidence="3 6" id="KW-0812">Transmembrane</keyword>
<proteinExistence type="predicted"/>
<name>A0AAN9TM44_9HEMI</name>
<evidence type="ECO:0000256" key="6">
    <source>
        <dbReference type="SAM" id="Phobius"/>
    </source>
</evidence>
<dbReference type="AlphaFoldDB" id="A0AAN9TM44"/>
<comment type="caution">
    <text evidence="7">The sequence shown here is derived from an EMBL/GenBank/DDBJ whole genome shotgun (WGS) entry which is preliminary data.</text>
</comment>
<evidence type="ECO:0000256" key="5">
    <source>
        <dbReference type="ARBA" id="ARBA00023136"/>
    </source>
</evidence>
<evidence type="ECO:0000256" key="4">
    <source>
        <dbReference type="ARBA" id="ARBA00022989"/>
    </source>
</evidence>
<protein>
    <submittedName>
        <fullName evidence="7">Uncharacterized protein</fullName>
    </submittedName>
</protein>
<gene>
    <name evidence="7" type="ORF">V9T40_010078</name>
</gene>
<accession>A0AAN9TM44</accession>
<dbReference type="GO" id="GO:0022857">
    <property type="term" value="F:transmembrane transporter activity"/>
    <property type="evidence" value="ECO:0007669"/>
    <property type="project" value="TreeGrafter"/>
</dbReference>
<feature type="transmembrane region" description="Helical" evidence="6">
    <location>
        <begin position="221"/>
        <end position="242"/>
    </location>
</feature>
<dbReference type="EMBL" id="JBBCAQ010000017">
    <property type="protein sequence ID" value="KAK7597853.1"/>
    <property type="molecule type" value="Genomic_DNA"/>
</dbReference>
<evidence type="ECO:0000256" key="3">
    <source>
        <dbReference type="ARBA" id="ARBA00022692"/>
    </source>
</evidence>
<keyword evidence="5 6" id="KW-0472">Membrane</keyword>
<dbReference type="Proteomes" id="UP001367676">
    <property type="component" value="Unassembled WGS sequence"/>
</dbReference>
<evidence type="ECO:0000313" key="7">
    <source>
        <dbReference type="EMBL" id="KAK7597853.1"/>
    </source>
</evidence>
<reference evidence="7 8" key="1">
    <citation type="submission" date="2024-03" db="EMBL/GenBank/DDBJ databases">
        <title>Adaptation during the transition from Ophiocordyceps entomopathogen to insect associate is accompanied by gene loss and intensified selection.</title>
        <authorList>
            <person name="Ward C.M."/>
            <person name="Onetto C.A."/>
            <person name="Borneman A.R."/>
        </authorList>
    </citation>
    <scope>NUCLEOTIDE SEQUENCE [LARGE SCALE GENOMIC DNA]</scope>
    <source>
        <strain evidence="7">AWRI1</strain>
        <tissue evidence="7">Single Adult Female</tissue>
    </source>
</reference>
<sequence>MKVDMVSDPSFTVISGYTAQNWNGCRKESNNNLDEDIMTDEDEFNFRKCRIDRKCLVKYKDSFLINSEIDSEALRTSGDKSEHAILRSLSLNTALDDVADMCDVCNIREKLGRNRRRPHKSTSRKFTKHEAMAIFYLGLIDFIGFCSMSVMAPFFPKEAERKGMDVSHAGYVFSFYALVMFLTAPVFGKIGVMETFAGLGMSIGPAFGGFLYAFGGFALPFYVLGTAMLLLIPLYVHTLPAVTSNRPTRHPGSFFKLVKIPSLLVIFLVVVVSSNAWSFLDPTLEPHLRESIICFLHFGIFAEEPVKTECPVVHPLLMKDKIAYYGALSNSSDHVNITVTNSGACEV</sequence>
<feature type="transmembrane region" description="Helical" evidence="6">
    <location>
        <begin position="168"/>
        <end position="188"/>
    </location>
</feature>
<dbReference type="PANTHER" id="PTHR23506:SF28">
    <property type="entry name" value="MFS-TYPE TRANSPORTER SLC18B1-LIKE PROTEIN"/>
    <property type="match status" value="1"/>
</dbReference>
<organism evidence="7 8">
    <name type="scientific">Parthenolecanium corni</name>
    <dbReference type="NCBI Taxonomy" id="536013"/>
    <lineage>
        <taxon>Eukaryota</taxon>
        <taxon>Metazoa</taxon>
        <taxon>Ecdysozoa</taxon>
        <taxon>Arthropoda</taxon>
        <taxon>Hexapoda</taxon>
        <taxon>Insecta</taxon>
        <taxon>Pterygota</taxon>
        <taxon>Neoptera</taxon>
        <taxon>Paraneoptera</taxon>
        <taxon>Hemiptera</taxon>
        <taxon>Sternorrhyncha</taxon>
        <taxon>Coccoidea</taxon>
        <taxon>Coccidae</taxon>
        <taxon>Parthenolecanium</taxon>
    </lineage>
</organism>
<feature type="transmembrane region" description="Helical" evidence="6">
    <location>
        <begin position="195"/>
        <end position="215"/>
    </location>
</feature>
<dbReference type="SUPFAM" id="SSF103473">
    <property type="entry name" value="MFS general substrate transporter"/>
    <property type="match status" value="1"/>
</dbReference>
<evidence type="ECO:0000256" key="2">
    <source>
        <dbReference type="ARBA" id="ARBA00022448"/>
    </source>
</evidence>